<proteinExistence type="predicted"/>
<dbReference type="Proteomes" id="UP001374599">
    <property type="component" value="Unassembled WGS sequence"/>
</dbReference>
<reference evidence="1" key="1">
    <citation type="submission" date="2023-09" db="EMBL/GenBank/DDBJ databases">
        <title>Vallitalea sediminicola and Vallitalea maricola sp. nov., anaerobic bacteria isolated from marine sediment.</title>
        <authorList>
            <person name="Hirano S."/>
            <person name="Maeda A."/>
            <person name="Terahara T."/>
            <person name="Mori K."/>
            <person name="Hamada M."/>
            <person name="Matsumoto R."/>
            <person name="Kobayashi T."/>
        </authorList>
    </citation>
    <scope>NUCLEOTIDE SEQUENCE</scope>
    <source>
        <strain evidence="1">AN17-2</strain>
    </source>
</reference>
<gene>
    <name evidence="1" type="ORF">AN2V17_02360</name>
</gene>
<keyword evidence="2" id="KW-1185">Reference proteome</keyword>
<name>A0ACB5UEM0_9FIRM</name>
<sequence>MKKIRYLILLTFLIVLNSCLFVKGASLPSVPTNIQATSNDNKIVLSWDEVDDCKQYEIEVDGVVIDNSQYTIFEHENLMPLTTHNYRVRALNENGRNEWSSIITQKTANPKLQHINIMKSSKELIQPRYGFGTVTLNNKIYIVGGYGDGYISTIEEYDPVQKMWEIKTTIPTNRMQPCVVAHNNKIYIIGGYNNQEKELNTVDVYDLEKDSWEQVKSMPTKRSGATAVQYNNKIYVIGGYNSQQKVLDVVEVYDTKTNSWTTIKSMPTKRSLMDAIVYDNKIYVMGGYNGFVLGDVEVYDIDTDTWERKGQMPIPRYSFNTTLLNNQIMIVGGYNTIPFNTIELYNPNNNKFIHQTTLKNERYASGVAVIDENLYVIGGTNEAVPLNIVEKAYVKKDEAPYNLNTQEVGNDILLTWDKVEDETLYEVEINGVKVQNGFNNFYTEKDIKINKKYYFRVRSITEKGISQWSSYKTYIKYNDKPSSYAYIGERIKDEENYESIDLYIMTKNINDIYSAEIECTYDKEEIDITANGINQLIYLEENPYQYINLDEKTGRIYLNLSLTGNKAQNNDLVNVYRITLNLRTLDNTKINVDKINLVDSVGHIIDISEIYDLDIPSLY</sequence>
<organism evidence="1 2">
    <name type="scientific">Vallitalea maricola</name>
    <dbReference type="NCBI Taxonomy" id="3074433"/>
    <lineage>
        <taxon>Bacteria</taxon>
        <taxon>Bacillati</taxon>
        <taxon>Bacillota</taxon>
        <taxon>Clostridia</taxon>
        <taxon>Lachnospirales</taxon>
        <taxon>Vallitaleaceae</taxon>
        <taxon>Vallitalea</taxon>
    </lineage>
</organism>
<evidence type="ECO:0000313" key="2">
    <source>
        <dbReference type="Proteomes" id="UP001374599"/>
    </source>
</evidence>
<accession>A0ACB5UEM0</accession>
<comment type="caution">
    <text evidence="1">The sequence shown here is derived from an EMBL/GenBank/DDBJ whole genome shotgun (WGS) entry which is preliminary data.</text>
</comment>
<dbReference type="EMBL" id="BTPU01000003">
    <property type="protein sequence ID" value="GMQ61008.1"/>
    <property type="molecule type" value="Genomic_DNA"/>
</dbReference>
<protein>
    <submittedName>
        <fullName evidence="1">Uncharacterized protein</fullName>
    </submittedName>
</protein>
<evidence type="ECO:0000313" key="1">
    <source>
        <dbReference type="EMBL" id="GMQ61008.1"/>
    </source>
</evidence>